<keyword evidence="2" id="KW-1185">Reference proteome</keyword>
<reference evidence="1 2" key="1">
    <citation type="journal article" date="2019" name="Nat. Ecol. Evol.">
        <title>Megaphylogeny resolves global patterns of mushroom evolution.</title>
        <authorList>
            <person name="Varga T."/>
            <person name="Krizsan K."/>
            <person name="Foldi C."/>
            <person name="Dima B."/>
            <person name="Sanchez-Garcia M."/>
            <person name="Sanchez-Ramirez S."/>
            <person name="Szollosi G.J."/>
            <person name="Szarkandi J.G."/>
            <person name="Papp V."/>
            <person name="Albert L."/>
            <person name="Andreopoulos W."/>
            <person name="Angelini C."/>
            <person name="Antonin V."/>
            <person name="Barry K.W."/>
            <person name="Bougher N.L."/>
            <person name="Buchanan P."/>
            <person name="Buyck B."/>
            <person name="Bense V."/>
            <person name="Catcheside P."/>
            <person name="Chovatia M."/>
            <person name="Cooper J."/>
            <person name="Damon W."/>
            <person name="Desjardin D."/>
            <person name="Finy P."/>
            <person name="Geml J."/>
            <person name="Haridas S."/>
            <person name="Hughes K."/>
            <person name="Justo A."/>
            <person name="Karasinski D."/>
            <person name="Kautmanova I."/>
            <person name="Kiss B."/>
            <person name="Kocsube S."/>
            <person name="Kotiranta H."/>
            <person name="LaButti K.M."/>
            <person name="Lechner B.E."/>
            <person name="Liimatainen K."/>
            <person name="Lipzen A."/>
            <person name="Lukacs Z."/>
            <person name="Mihaltcheva S."/>
            <person name="Morgado L.N."/>
            <person name="Niskanen T."/>
            <person name="Noordeloos M.E."/>
            <person name="Ohm R.A."/>
            <person name="Ortiz-Santana B."/>
            <person name="Ovrebo C."/>
            <person name="Racz N."/>
            <person name="Riley R."/>
            <person name="Savchenko A."/>
            <person name="Shiryaev A."/>
            <person name="Soop K."/>
            <person name="Spirin V."/>
            <person name="Szebenyi C."/>
            <person name="Tomsovsky M."/>
            <person name="Tulloss R.E."/>
            <person name="Uehling J."/>
            <person name="Grigoriev I.V."/>
            <person name="Vagvolgyi C."/>
            <person name="Papp T."/>
            <person name="Martin F.M."/>
            <person name="Miettinen O."/>
            <person name="Hibbett D.S."/>
            <person name="Nagy L.G."/>
        </authorList>
    </citation>
    <scope>NUCLEOTIDE SEQUENCE [LARGE SCALE GENOMIC DNA]</scope>
    <source>
        <strain evidence="1 2">OMC1185</strain>
    </source>
</reference>
<organism evidence="1 2">
    <name type="scientific">Heliocybe sulcata</name>
    <dbReference type="NCBI Taxonomy" id="5364"/>
    <lineage>
        <taxon>Eukaryota</taxon>
        <taxon>Fungi</taxon>
        <taxon>Dikarya</taxon>
        <taxon>Basidiomycota</taxon>
        <taxon>Agaricomycotina</taxon>
        <taxon>Agaricomycetes</taxon>
        <taxon>Gloeophyllales</taxon>
        <taxon>Gloeophyllaceae</taxon>
        <taxon>Heliocybe</taxon>
    </lineage>
</organism>
<dbReference type="AlphaFoldDB" id="A0A5C3NH15"/>
<sequence length="152" mass="16736">MPALLKAHRDPCPSLSSLLSHLATARHGLRVLRIIDFSAKVRDLARLCKARGSRLEQLEVGLAGVTSIKLLPQLVAPLAKLKQLHVRVNGVTRKRLGMLLGQGDQVPETLTIDDLVQRLPGDLGWLGINNREWEVSAVEFGYFPAVFTACVR</sequence>
<evidence type="ECO:0000313" key="2">
    <source>
        <dbReference type="Proteomes" id="UP000305948"/>
    </source>
</evidence>
<evidence type="ECO:0000313" key="1">
    <source>
        <dbReference type="EMBL" id="TFK52831.1"/>
    </source>
</evidence>
<dbReference type="Proteomes" id="UP000305948">
    <property type="component" value="Unassembled WGS sequence"/>
</dbReference>
<gene>
    <name evidence="1" type="ORF">OE88DRAFT_1656449</name>
</gene>
<dbReference type="EMBL" id="ML213508">
    <property type="protein sequence ID" value="TFK52831.1"/>
    <property type="molecule type" value="Genomic_DNA"/>
</dbReference>
<accession>A0A5C3NH15</accession>
<name>A0A5C3NH15_9AGAM</name>
<protein>
    <submittedName>
        <fullName evidence="1">Uncharacterized protein</fullName>
    </submittedName>
</protein>
<proteinExistence type="predicted"/>